<organism evidence="1 2">
    <name type="scientific">Puccinia sorghi</name>
    <dbReference type="NCBI Taxonomy" id="27349"/>
    <lineage>
        <taxon>Eukaryota</taxon>
        <taxon>Fungi</taxon>
        <taxon>Dikarya</taxon>
        <taxon>Basidiomycota</taxon>
        <taxon>Pucciniomycotina</taxon>
        <taxon>Pucciniomycetes</taxon>
        <taxon>Pucciniales</taxon>
        <taxon>Pucciniaceae</taxon>
        <taxon>Puccinia</taxon>
    </lineage>
</organism>
<proteinExistence type="predicted"/>
<dbReference type="OrthoDB" id="3366756at2759"/>
<accession>A0A0L6UTB1</accession>
<reference evidence="1 2" key="1">
    <citation type="submission" date="2015-08" db="EMBL/GenBank/DDBJ databases">
        <title>Next Generation Sequencing and Analysis of the Genome of Puccinia sorghi L Schw, the Causal Agent of Maize Common Rust.</title>
        <authorList>
            <person name="Rochi L."/>
            <person name="Burguener G."/>
            <person name="Darino M."/>
            <person name="Turjanski A."/>
            <person name="Kreff E."/>
            <person name="Dieguez M.J."/>
            <person name="Sacco F."/>
        </authorList>
    </citation>
    <scope>NUCLEOTIDE SEQUENCE [LARGE SCALE GENOMIC DNA]</scope>
    <source>
        <strain evidence="1 2">RO10H11247</strain>
    </source>
</reference>
<evidence type="ECO:0000313" key="1">
    <source>
        <dbReference type="EMBL" id="KNZ51786.1"/>
    </source>
</evidence>
<sequence>MREDYSPVQAEAYKVTIAIKILEVEGLALAQMEIPAIKILHLVVHPNQADPTKVATVTKLAPEALSEPHLFAPTATDANKGIFHNVLDAHASLKSTLRSSSPSSSPIDNRLHCTIPTSEEDEYLDLAQRLKNKELLEDSLCPAKPTRPIIDTNGFTERATKAIIKSHEMSLDKPPPPSSPSL</sequence>
<keyword evidence="2" id="KW-1185">Reference proteome</keyword>
<dbReference type="VEuPathDB" id="FungiDB:VP01_3810g1"/>
<dbReference type="AlphaFoldDB" id="A0A0L6UTB1"/>
<gene>
    <name evidence="1" type="ORF">VP01_3810g1</name>
</gene>
<protein>
    <submittedName>
        <fullName evidence="1">Uncharacterized protein</fullName>
    </submittedName>
</protein>
<name>A0A0L6UTB1_9BASI</name>
<comment type="caution">
    <text evidence="1">The sequence shown here is derived from an EMBL/GenBank/DDBJ whole genome shotgun (WGS) entry which is preliminary data.</text>
</comment>
<dbReference type="EMBL" id="LAVV01008847">
    <property type="protein sequence ID" value="KNZ51786.1"/>
    <property type="molecule type" value="Genomic_DNA"/>
</dbReference>
<dbReference type="Proteomes" id="UP000037035">
    <property type="component" value="Unassembled WGS sequence"/>
</dbReference>
<evidence type="ECO:0000313" key="2">
    <source>
        <dbReference type="Proteomes" id="UP000037035"/>
    </source>
</evidence>